<evidence type="ECO:0000313" key="5">
    <source>
        <dbReference type="Proteomes" id="UP001140206"/>
    </source>
</evidence>
<keyword evidence="1" id="KW-0863">Zinc-finger</keyword>
<feature type="domain" description="RING-type" evidence="3">
    <location>
        <begin position="88"/>
        <end position="130"/>
    </location>
</feature>
<dbReference type="PANTHER" id="PTHR47258">
    <property type="match status" value="1"/>
</dbReference>
<dbReference type="SMART" id="SM00184">
    <property type="entry name" value="RING"/>
    <property type="match status" value="1"/>
</dbReference>
<name>A0AAV8DDM7_9POAL</name>
<evidence type="ECO:0000256" key="1">
    <source>
        <dbReference type="PROSITE-ProRule" id="PRU00175"/>
    </source>
</evidence>
<keyword evidence="5" id="KW-1185">Reference proteome</keyword>
<dbReference type="EMBL" id="JAMFTS010000004">
    <property type="protein sequence ID" value="KAJ4764372.1"/>
    <property type="molecule type" value="Genomic_DNA"/>
</dbReference>
<dbReference type="Gene3D" id="3.30.40.10">
    <property type="entry name" value="Zinc/RING finger domain, C3HC4 (zinc finger)"/>
    <property type="match status" value="1"/>
</dbReference>
<dbReference type="InterPro" id="IPR044249">
    <property type="entry name" value="XERICO-like"/>
</dbReference>
<protein>
    <submittedName>
        <fullName evidence="4">E3 ubiquitin-protein ligase arkadia</fullName>
    </submittedName>
</protein>
<evidence type="ECO:0000256" key="2">
    <source>
        <dbReference type="SAM" id="Phobius"/>
    </source>
</evidence>
<keyword evidence="2" id="KW-0472">Membrane</keyword>
<keyword evidence="1" id="KW-0862">Zinc</keyword>
<accession>A0AAV8DDM7</accession>
<keyword evidence="2" id="KW-1133">Transmembrane helix</keyword>
<sequence>MNLDTFAIIVLFLPCFLLLIIISEAVTRFVTRVMQMHARSHFDWPQGSLFSREGHVAPKPSLFQQCKQQLCVKQYKCGTGQHWEPERCVFCLSDVSDGEEIRELRCRHIFHRACLDTWLEHRWATCPICRDCLLPTEEKASSAAVTDMNDDEIEDMGIAFVSYYRPSWWMW</sequence>
<dbReference type="Proteomes" id="UP001140206">
    <property type="component" value="Chromosome 4"/>
</dbReference>
<feature type="transmembrane region" description="Helical" evidence="2">
    <location>
        <begin position="6"/>
        <end position="30"/>
    </location>
</feature>
<dbReference type="PROSITE" id="PS50089">
    <property type="entry name" value="ZF_RING_2"/>
    <property type="match status" value="1"/>
</dbReference>
<dbReference type="InterPro" id="IPR013083">
    <property type="entry name" value="Znf_RING/FYVE/PHD"/>
</dbReference>
<comment type="caution">
    <text evidence="4">The sequence shown here is derived from an EMBL/GenBank/DDBJ whole genome shotgun (WGS) entry which is preliminary data.</text>
</comment>
<keyword evidence="1" id="KW-0479">Metal-binding</keyword>
<dbReference type="InterPro" id="IPR001841">
    <property type="entry name" value="Znf_RING"/>
</dbReference>
<dbReference type="GO" id="GO:0008270">
    <property type="term" value="F:zinc ion binding"/>
    <property type="evidence" value="ECO:0007669"/>
    <property type="project" value="UniProtKB-KW"/>
</dbReference>
<organism evidence="4 5">
    <name type="scientific">Rhynchospora pubera</name>
    <dbReference type="NCBI Taxonomy" id="906938"/>
    <lineage>
        <taxon>Eukaryota</taxon>
        <taxon>Viridiplantae</taxon>
        <taxon>Streptophyta</taxon>
        <taxon>Embryophyta</taxon>
        <taxon>Tracheophyta</taxon>
        <taxon>Spermatophyta</taxon>
        <taxon>Magnoliopsida</taxon>
        <taxon>Liliopsida</taxon>
        <taxon>Poales</taxon>
        <taxon>Cyperaceae</taxon>
        <taxon>Cyperoideae</taxon>
        <taxon>Rhynchosporeae</taxon>
        <taxon>Rhynchospora</taxon>
    </lineage>
</organism>
<dbReference type="PANTHER" id="PTHR47258:SF3">
    <property type="entry name" value="F21J9.24-RELATED"/>
    <property type="match status" value="1"/>
</dbReference>
<reference evidence="4" key="1">
    <citation type="submission" date="2022-08" db="EMBL/GenBank/DDBJ databases">
        <authorList>
            <person name="Marques A."/>
        </authorList>
    </citation>
    <scope>NUCLEOTIDE SEQUENCE</scope>
    <source>
        <strain evidence="4">RhyPub2mFocal</strain>
        <tissue evidence="4">Leaves</tissue>
    </source>
</reference>
<evidence type="ECO:0000313" key="4">
    <source>
        <dbReference type="EMBL" id="KAJ4764372.1"/>
    </source>
</evidence>
<proteinExistence type="predicted"/>
<dbReference type="Pfam" id="PF13639">
    <property type="entry name" value="zf-RING_2"/>
    <property type="match status" value="1"/>
</dbReference>
<evidence type="ECO:0000259" key="3">
    <source>
        <dbReference type="PROSITE" id="PS50089"/>
    </source>
</evidence>
<dbReference type="SUPFAM" id="SSF57850">
    <property type="entry name" value="RING/U-box"/>
    <property type="match status" value="1"/>
</dbReference>
<keyword evidence="2" id="KW-0812">Transmembrane</keyword>
<dbReference type="AlphaFoldDB" id="A0AAV8DDM7"/>
<gene>
    <name evidence="4" type="ORF">LUZ62_074747</name>
</gene>